<feature type="chain" id="PRO_5040954055" evidence="1">
    <location>
        <begin position="18"/>
        <end position="241"/>
    </location>
</feature>
<keyword evidence="4" id="KW-1185">Reference proteome</keyword>
<dbReference type="EMBL" id="BSTI01000004">
    <property type="protein sequence ID" value="GLY65499.1"/>
    <property type="molecule type" value="Genomic_DNA"/>
</dbReference>
<dbReference type="AlphaFoldDB" id="A0A9W6VG27"/>
<proteinExistence type="predicted"/>
<dbReference type="Proteomes" id="UP001165136">
    <property type="component" value="Unassembled WGS sequence"/>
</dbReference>
<dbReference type="PANTHER" id="PTHR10587:SF137">
    <property type="entry name" value="4-DEOXY-4-FORMAMIDO-L-ARABINOSE-PHOSPHOUNDECAPRENOL DEFORMYLASE ARND-RELATED"/>
    <property type="match status" value="1"/>
</dbReference>
<name>A0A9W6VG27_9PSEU</name>
<evidence type="ECO:0000313" key="3">
    <source>
        <dbReference type="EMBL" id="GLY65499.1"/>
    </source>
</evidence>
<comment type="caution">
    <text evidence="3">The sequence shown here is derived from an EMBL/GenBank/DDBJ whole genome shotgun (WGS) entry which is preliminary data.</text>
</comment>
<feature type="domain" description="NodB homology" evidence="2">
    <location>
        <begin position="42"/>
        <end position="228"/>
    </location>
</feature>
<dbReference type="Pfam" id="PF01522">
    <property type="entry name" value="Polysacc_deac_1"/>
    <property type="match status" value="1"/>
</dbReference>
<feature type="signal peptide" evidence="1">
    <location>
        <begin position="1"/>
        <end position="17"/>
    </location>
</feature>
<accession>A0A9W6VG27</accession>
<evidence type="ECO:0000259" key="2">
    <source>
        <dbReference type="PROSITE" id="PS51677"/>
    </source>
</evidence>
<dbReference type="RefSeq" id="WP_285486684.1">
    <property type="nucleotide sequence ID" value="NZ_BSTI01000004.1"/>
</dbReference>
<dbReference type="InterPro" id="IPR002509">
    <property type="entry name" value="NODB_dom"/>
</dbReference>
<reference evidence="3" key="1">
    <citation type="submission" date="2023-03" db="EMBL/GenBank/DDBJ databases">
        <title>Amycolatopsis taiwanensis NBRC 103393.</title>
        <authorList>
            <person name="Ichikawa N."/>
            <person name="Sato H."/>
            <person name="Tonouchi N."/>
        </authorList>
    </citation>
    <scope>NUCLEOTIDE SEQUENCE</scope>
    <source>
        <strain evidence="3">NBRC 103393</strain>
    </source>
</reference>
<organism evidence="3 4">
    <name type="scientific">Amycolatopsis taiwanensis</name>
    <dbReference type="NCBI Taxonomy" id="342230"/>
    <lineage>
        <taxon>Bacteria</taxon>
        <taxon>Bacillati</taxon>
        <taxon>Actinomycetota</taxon>
        <taxon>Actinomycetes</taxon>
        <taxon>Pseudonocardiales</taxon>
        <taxon>Pseudonocardiaceae</taxon>
        <taxon>Amycolatopsis</taxon>
    </lineage>
</organism>
<dbReference type="PROSITE" id="PS51677">
    <property type="entry name" value="NODB"/>
    <property type="match status" value="1"/>
</dbReference>
<dbReference type="CDD" id="cd10959">
    <property type="entry name" value="CE4_NodB_like_3"/>
    <property type="match status" value="1"/>
</dbReference>
<dbReference type="InterPro" id="IPR050248">
    <property type="entry name" value="Polysacc_deacetylase_ArnD"/>
</dbReference>
<evidence type="ECO:0000256" key="1">
    <source>
        <dbReference type="SAM" id="SignalP"/>
    </source>
</evidence>
<dbReference type="Gene3D" id="3.20.20.370">
    <property type="entry name" value="Glycoside hydrolase/deacetylase"/>
    <property type="match status" value="1"/>
</dbReference>
<dbReference type="InterPro" id="IPR011330">
    <property type="entry name" value="Glyco_hydro/deAcase_b/a-brl"/>
</dbReference>
<dbReference type="GO" id="GO:0016810">
    <property type="term" value="F:hydrolase activity, acting on carbon-nitrogen (but not peptide) bonds"/>
    <property type="evidence" value="ECO:0007669"/>
    <property type="project" value="InterPro"/>
</dbReference>
<dbReference type="GO" id="GO:0005975">
    <property type="term" value="P:carbohydrate metabolic process"/>
    <property type="evidence" value="ECO:0007669"/>
    <property type="project" value="InterPro"/>
</dbReference>
<dbReference type="PANTHER" id="PTHR10587">
    <property type="entry name" value="GLYCOSYL TRANSFERASE-RELATED"/>
    <property type="match status" value="1"/>
</dbReference>
<sequence>MKRVLAAGAVVATAMHAAPSALFVPAVRGVLAPRLAGHGNPGHVALTFDDGPHPVATPRFLAVLAAHRVRATFFVLGRELVRAPCLGRAIVEQGHEIAVHGWDHRCLLWRSPSAVFDGFARTMDAIHDITGVRPRWVRAPYGVFTAASLLAARRLDLAPVLWTCWGFDWTRRATPATVTATVRRDLRGGGTILLHDSDVEATPGSWRSALGALPILLAHCHERGLTVGRLAEHGLLPAGRA</sequence>
<dbReference type="SUPFAM" id="SSF88713">
    <property type="entry name" value="Glycoside hydrolase/deacetylase"/>
    <property type="match status" value="1"/>
</dbReference>
<evidence type="ECO:0000313" key="4">
    <source>
        <dbReference type="Proteomes" id="UP001165136"/>
    </source>
</evidence>
<protein>
    <submittedName>
        <fullName evidence="3">Polysaccharide deacetylase familiy protein</fullName>
    </submittedName>
</protein>
<gene>
    <name evidence="3" type="ORF">Atai01_21180</name>
</gene>
<keyword evidence="1" id="KW-0732">Signal</keyword>